<evidence type="ECO:0000313" key="7">
    <source>
        <dbReference type="Proteomes" id="UP000239649"/>
    </source>
</evidence>
<dbReference type="InterPro" id="IPR015943">
    <property type="entry name" value="WD40/YVTN_repeat-like_dom_sf"/>
</dbReference>
<dbReference type="PANTHER" id="PTHR10241">
    <property type="entry name" value="LETHAL 2 GIANT LARVAE PROTEIN"/>
    <property type="match status" value="1"/>
</dbReference>
<feature type="domain" description="V-SNARE coiled-coil homology" evidence="5">
    <location>
        <begin position="1408"/>
        <end position="1468"/>
    </location>
</feature>
<dbReference type="GO" id="GO:0005096">
    <property type="term" value="F:GTPase activator activity"/>
    <property type="evidence" value="ECO:0007669"/>
    <property type="project" value="TreeGrafter"/>
</dbReference>
<comment type="caution">
    <text evidence="6">The sequence shown here is derived from an EMBL/GenBank/DDBJ whole genome shotgun (WGS) entry which is preliminary data.</text>
</comment>
<evidence type="ECO:0000259" key="5">
    <source>
        <dbReference type="PROSITE" id="PS50892"/>
    </source>
</evidence>
<comment type="subcellular location">
    <subcellularLocation>
        <location evidence="1">Cytoplasm</location>
    </subcellularLocation>
</comment>
<name>A0A2P6VRM0_9CHLO</name>
<dbReference type="InterPro" id="IPR042855">
    <property type="entry name" value="V_SNARE_CC"/>
</dbReference>
<keyword evidence="3" id="KW-0175">Coiled coil</keyword>
<feature type="compositionally biased region" description="Low complexity" evidence="4">
    <location>
        <begin position="1384"/>
        <end position="1394"/>
    </location>
</feature>
<accession>A0A2P6VRM0</accession>
<dbReference type="Gene3D" id="2.130.10.10">
    <property type="entry name" value="YVTN repeat-like/Quinoprotein amine dehydrogenase"/>
    <property type="match status" value="2"/>
</dbReference>
<gene>
    <name evidence="6" type="primary">g750</name>
    <name evidence="6" type="ORF">C2E20_0750</name>
</gene>
<feature type="compositionally biased region" description="Low complexity" evidence="4">
    <location>
        <begin position="918"/>
        <end position="932"/>
    </location>
</feature>
<dbReference type="SUPFAM" id="SSF50998">
    <property type="entry name" value="Quinoprotein alcohol dehydrogenase-like"/>
    <property type="match status" value="1"/>
</dbReference>
<dbReference type="Gene3D" id="1.20.5.110">
    <property type="match status" value="1"/>
</dbReference>
<evidence type="ECO:0000256" key="2">
    <source>
        <dbReference type="ARBA" id="ARBA00022490"/>
    </source>
</evidence>
<dbReference type="Pfam" id="PF00957">
    <property type="entry name" value="Synaptobrevin"/>
    <property type="match status" value="1"/>
</dbReference>
<dbReference type="Proteomes" id="UP000239649">
    <property type="component" value="Unassembled WGS sequence"/>
</dbReference>
<feature type="compositionally biased region" description="Low complexity" evidence="4">
    <location>
        <begin position="1362"/>
        <end position="1374"/>
    </location>
</feature>
<evidence type="ECO:0000256" key="1">
    <source>
        <dbReference type="ARBA" id="ARBA00004496"/>
    </source>
</evidence>
<evidence type="ECO:0000313" key="6">
    <source>
        <dbReference type="EMBL" id="PSC76739.1"/>
    </source>
</evidence>
<keyword evidence="2" id="KW-0963">Cytoplasm</keyword>
<feature type="compositionally biased region" description="Low complexity" evidence="4">
    <location>
        <begin position="1299"/>
        <end position="1311"/>
    </location>
</feature>
<dbReference type="InterPro" id="IPR011047">
    <property type="entry name" value="Quinoprotein_ADH-like_sf"/>
</dbReference>
<sequence length="1473" mass="149288">MSSRQALAARHLARKVTHTVSRNAGLPSDLLTASSIDTRYCGGTGFPEGDSVAYEPTQGLLAVGTSDGRVVLMGRPGVEATLRSASRAPTQHLAFLVHKGGLLRVTQDGDIQLFSAVSRRLLTSTWLQGDAINAVAPLPAGVGPGGGAVAGTAGSDAYVLLGCESGSVRVVAVLDGSGAPAAGASSAADLALQPYQVLAQEVDGKGGVVAVSVALLRGDRPLLLLVHRRSGAVVWDIRAERVLCLASEEEGEGESSLPTCACWVGDRADTFALGYADGSILVFGVPPEALHPDPFKVVEPPDATLLLALRVAGRGVQAGPVRSLSFLPGGAGAGAGSSSSFGTSAGGDPGSKAEDCLLVFGGQGKEDPDMLTLLPLAAQQPGEGGGRQVPWFGAIKGFCTMPADGGAAGSGGRARGLMILTEGGQLVVHDLQRWQPTPLTLPIQEMPPITVARLVPTVSAALLRDGTIVAGGAPAVHSPVIPGSAQPSPSPRGGEPLGSASSVAAAQQGPQHGLTLERVRACSRRAGADVPPSADHWPFTGGVPAASLAGMGAKRHPSALYFSGHRDGRVRVWDATTQVPEQLLTIPASAGQERLRAVTALEVCPFSGLVIVGHQGGDVRLYQFSDSQQTVHRINVDETLMPYENVAAQPAGFQYVLRYSTHAADITAVSLATKLKLAAVADEGGTLSLLDLLQPAQLFSTRVMAQPVAHAVFGSHVIPGVKEEPDVERVVLFLAGADSSLCMVGLDSGEPIGHGMRPKNASRPLALALLDATGIPLPLLHGQLVLAWANNNAVGGAVGSSAAAQQAPGEGSSASGAAARVNRLSLSERAPSSQSPLPPAGVASGRRSTGADSHRSWSRADSDPDTEREGSVEVHELPSDDDLDSHLAAAVQAADEEKRQRSKFKLPKAFQGLKPRQADAASGAGAPPADAGLPHSPTSSDASAARPGGETAAAGGPFDPVGALQEFYGGAGSPPLSPGLPSPRGLAGAAGAGELLSEADLLDYPYLVDGDPSPATYLLLACADYLRVYTADNVRLGDRSTLRKASFETPLCFAAPFMSTYGPGVASVDASDALQVHSLPGLEVLCRKQLEDSRVLGFRWACAAAPPVGGAPAGPPVAAGAACCSMDGQLVLASVGNELARLALIEDCALPAAPPAVYDMKLAAATAAAAGRRGGSALGGYPPRLEPPAAGVQLEGSEAGAAFSPLAAAAAAGKGFGRFLDQAATTVTGLATSAADSVKQELQRLGAAEGGPSRSLPSLQALFATPVEADGDDIDYMAEYEDLASSPIAPAAVSPAAAAGSTAPSSAAPGDSAGGPASGARKLVSPREAAAKLGPAAAKLKGLLPGARARSERSELLERDATAAAASGSQSARGAGAGTGGSSGWAAAGRAGPANRDPDAIKRAYGRPGGSTAKAAGDVRSIMEQNRDMLAERGERLRNLDEKSAQVSNDAGDFASMAKQLADQYANKKWYQL</sequence>
<dbReference type="EMBL" id="LHPF02000001">
    <property type="protein sequence ID" value="PSC76739.1"/>
    <property type="molecule type" value="Genomic_DNA"/>
</dbReference>
<dbReference type="CDD" id="cd15873">
    <property type="entry name" value="R-SNARE_STXBP5_6"/>
    <property type="match status" value="1"/>
</dbReference>
<feature type="compositionally biased region" description="Basic and acidic residues" evidence="4">
    <location>
        <begin position="1349"/>
        <end position="1361"/>
    </location>
</feature>
<dbReference type="PROSITE" id="PS50892">
    <property type="entry name" value="V_SNARE"/>
    <property type="match status" value="1"/>
</dbReference>
<protein>
    <submittedName>
        <fullName evidence="6">R-Tomsyn-like family</fullName>
    </submittedName>
</protein>
<dbReference type="PANTHER" id="PTHR10241:SF25">
    <property type="entry name" value="TOMOSYN, ISOFORM C"/>
    <property type="match status" value="1"/>
</dbReference>
<dbReference type="GO" id="GO:0019905">
    <property type="term" value="F:syntaxin binding"/>
    <property type="evidence" value="ECO:0007669"/>
    <property type="project" value="TreeGrafter"/>
</dbReference>
<organism evidence="6 7">
    <name type="scientific">Micractinium conductrix</name>
    <dbReference type="NCBI Taxonomy" id="554055"/>
    <lineage>
        <taxon>Eukaryota</taxon>
        <taxon>Viridiplantae</taxon>
        <taxon>Chlorophyta</taxon>
        <taxon>core chlorophytes</taxon>
        <taxon>Trebouxiophyceae</taxon>
        <taxon>Chlorellales</taxon>
        <taxon>Chlorellaceae</taxon>
        <taxon>Chlorella clade</taxon>
        <taxon>Micractinium</taxon>
    </lineage>
</organism>
<keyword evidence="7" id="KW-1185">Reference proteome</keyword>
<feature type="region of interest" description="Disordered" evidence="4">
    <location>
        <begin position="827"/>
        <end position="985"/>
    </location>
</feature>
<evidence type="ECO:0000256" key="3">
    <source>
        <dbReference type="PROSITE-ProRule" id="PRU00290"/>
    </source>
</evidence>
<evidence type="ECO:0000256" key="4">
    <source>
        <dbReference type="SAM" id="MobiDB-lite"/>
    </source>
</evidence>
<dbReference type="GO" id="GO:0005737">
    <property type="term" value="C:cytoplasm"/>
    <property type="evidence" value="ECO:0007669"/>
    <property type="project" value="UniProtKB-SubCell"/>
</dbReference>
<dbReference type="STRING" id="554055.A0A2P6VRM0"/>
<feature type="region of interest" description="Disordered" evidence="4">
    <location>
        <begin position="1299"/>
        <end position="1325"/>
    </location>
</feature>
<feature type="compositionally biased region" description="Basic and acidic residues" evidence="4">
    <location>
        <begin position="852"/>
        <end position="878"/>
    </location>
</feature>
<feature type="region of interest" description="Disordered" evidence="4">
    <location>
        <begin position="1344"/>
        <end position="1422"/>
    </location>
</feature>
<reference evidence="6 7" key="1">
    <citation type="journal article" date="2018" name="Plant J.">
        <title>Genome sequences of Chlorella sorokiniana UTEX 1602 and Micractinium conductrix SAG 241.80: implications to maltose excretion by a green alga.</title>
        <authorList>
            <person name="Arriola M.B."/>
            <person name="Velmurugan N."/>
            <person name="Zhang Y."/>
            <person name="Plunkett M.H."/>
            <person name="Hondzo H."/>
            <person name="Barney B.M."/>
        </authorList>
    </citation>
    <scope>NUCLEOTIDE SEQUENCE [LARGE SCALE GENOMIC DNA]</scope>
    <source>
        <strain evidence="6 7">SAG 241.80</strain>
    </source>
</reference>
<dbReference type="OrthoDB" id="19944at2759"/>
<dbReference type="GO" id="GO:0006887">
    <property type="term" value="P:exocytosis"/>
    <property type="evidence" value="ECO:0007669"/>
    <property type="project" value="TreeGrafter"/>
</dbReference>
<dbReference type="GO" id="GO:0005886">
    <property type="term" value="C:plasma membrane"/>
    <property type="evidence" value="ECO:0007669"/>
    <property type="project" value="TreeGrafter"/>
</dbReference>
<dbReference type="SUPFAM" id="SSF58038">
    <property type="entry name" value="SNARE fusion complex"/>
    <property type="match status" value="1"/>
</dbReference>
<proteinExistence type="predicted"/>
<dbReference type="GO" id="GO:0045159">
    <property type="term" value="F:myosin II binding"/>
    <property type="evidence" value="ECO:0007669"/>
    <property type="project" value="TreeGrafter"/>
</dbReference>
<feature type="region of interest" description="Disordered" evidence="4">
    <location>
        <begin position="476"/>
        <end position="512"/>
    </location>
</feature>
<dbReference type="GO" id="GO:0006893">
    <property type="term" value="P:Golgi to plasma membrane transport"/>
    <property type="evidence" value="ECO:0007669"/>
    <property type="project" value="TreeGrafter"/>
</dbReference>